<organism evidence="1 2">
    <name type="scientific">Acaulospora morrowiae</name>
    <dbReference type="NCBI Taxonomy" id="94023"/>
    <lineage>
        <taxon>Eukaryota</taxon>
        <taxon>Fungi</taxon>
        <taxon>Fungi incertae sedis</taxon>
        <taxon>Mucoromycota</taxon>
        <taxon>Glomeromycotina</taxon>
        <taxon>Glomeromycetes</taxon>
        <taxon>Diversisporales</taxon>
        <taxon>Acaulosporaceae</taxon>
        <taxon>Acaulospora</taxon>
    </lineage>
</organism>
<protein>
    <submittedName>
        <fullName evidence="1">14897_t:CDS:1</fullName>
    </submittedName>
</protein>
<feature type="non-terminal residue" evidence="1">
    <location>
        <position position="52"/>
    </location>
</feature>
<evidence type="ECO:0000313" key="1">
    <source>
        <dbReference type="EMBL" id="CAG8620578.1"/>
    </source>
</evidence>
<reference evidence="1" key="1">
    <citation type="submission" date="2021-06" db="EMBL/GenBank/DDBJ databases">
        <authorList>
            <person name="Kallberg Y."/>
            <person name="Tangrot J."/>
            <person name="Rosling A."/>
        </authorList>
    </citation>
    <scope>NUCLEOTIDE SEQUENCE</scope>
    <source>
        <strain evidence="1">CL551</strain>
    </source>
</reference>
<dbReference type="AlphaFoldDB" id="A0A9N9D293"/>
<sequence>TTRPTRAPSGSPPFGISCFMITGLMRMDAVISIEGGNEWHLDTTTDIEVKGD</sequence>
<proteinExistence type="predicted"/>
<evidence type="ECO:0000313" key="2">
    <source>
        <dbReference type="Proteomes" id="UP000789342"/>
    </source>
</evidence>
<gene>
    <name evidence="1" type="ORF">AMORRO_LOCUS8644</name>
</gene>
<name>A0A9N9D293_9GLOM</name>
<comment type="caution">
    <text evidence="1">The sequence shown here is derived from an EMBL/GenBank/DDBJ whole genome shotgun (WGS) entry which is preliminary data.</text>
</comment>
<dbReference type="EMBL" id="CAJVPV010007557">
    <property type="protein sequence ID" value="CAG8620578.1"/>
    <property type="molecule type" value="Genomic_DNA"/>
</dbReference>
<accession>A0A9N9D293</accession>
<dbReference type="Proteomes" id="UP000789342">
    <property type="component" value="Unassembled WGS sequence"/>
</dbReference>
<keyword evidence="2" id="KW-1185">Reference proteome</keyword>